<dbReference type="SUPFAM" id="SSF63829">
    <property type="entry name" value="Calcium-dependent phosphotriesterase"/>
    <property type="match status" value="1"/>
</dbReference>
<gene>
    <name evidence="4" type="ORF">ACFPGP_22470</name>
</gene>
<evidence type="ECO:0000313" key="4">
    <source>
        <dbReference type="EMBL" id="MFC5179457.1"/>
    </source>
</evidence>
<dbReference type="InterPro" id="IPR011042">
    <property type="entry name" value="6-blade_b-propeller_TolB-like"/>
</dbReference>
<evidence type="ECO:0000313" key="5">
    <source>
        <dbReference type="Proteomes" id="UP001596087"/>
    </source>
</evidence>
<dbReference type="RefSeq" id="WP_378593653.1">
    <property type="nucleotide sequence ID" value="NZ_JBHSKD010000028.1"/>
</dbReference>
<keyword evidence="2" id="KW-0732">Signal</keyword>
<dbReference type="Proteomes" id="UP001596087">
    <property type="component" value="Unassembled WGS sequence"/>
</dbReference>
<dbReference type="InterPro" id="IPR001258">
    <property type="entry name" value="NHL_repeat"/>
</dbReference>
<sequence>MLVSPRFLVPVAVLGLLVPAAPATSVGGRSTITTVAGSGGGFRGDGGPASQAELEQPRDTALAPDGSVYVTDTFNHRIRRIAPDGTITTIAGTGSQAWNADGIAATSASLSMPHDVTVRRNGVVYIADSGHHRIRRVGLDGTITTVAGTGSAGSTGDGGPATQAQIRSPKSVALYDGGLYFSSLEDKIRRVDLRTGTITTVAGTGEPGYSGDGGPATAARLHSPQRIAIDSRGTIYVADSDNNVVRRIGARSGVITTIAGTGVAGSSGDGGAAGSALLDHPRGLALDGDDRLYVADSNNHRVRRVDLTTGTIRLVAGTTRGFSGDGGAAGSAQLYQPRGLTVLADHSLLVADSFNNRLRLIASP</sequence>
<dbReference type="PANTHER" id="PTHR46388">
    <property type="entry name" value="NHL REPEAT-CONTAINING PROTEIN 2"/>
    <property type="match status" value="1"/>
</dbReference>
<dbReference type="Pfam" id="PF01436">
    <property type="entry name" value="NHL"/>
    <property type="match status" value="2"/>
</dbReference>
<feature type="signal peptide" evidence="2">
    <location>
        <begin position="1"/>
        <end position="23"/>
    </location>
</feature>
<reference evidence="5" key="1">
    <citation type="journal article" date="2019" name="Int. J. Syst. Evol. Microbiol.">
        <title>The Global Catalogue of Microorganisms (GCM) 10K type strain sequencing project: providing services to taxonomists for standard genome sequencing and annotation.</title>
        <authorList>
            <consortium name="The Broad Institute Genomics Platform"/>
            <consortium name="The Broad Institute Genome Sequencing Center for Infectious Disease"/>
            <person name="Wu L."/>
            <person name="Ma J."/>
        </authorList>
    </citation>
    <scope>NUCLEOTIDE SEQUENCE [LARGE SCALE GENOMIC DNA]</scope>
    <source>
        <strain evidence="5">DFY41</strain>
    </source>
</reference>
<organism evidence="4 5">
    <name type="scientific">Nocardioides taihuensis</name>
    <dbReference type="NCBI Taxonomy" id="1835606"/>
    <lineage>
        <taxon>Bacteria</taxon>
        <taxon>Bacillati</taxon>
        <taxon>Actinomycetota</taxon>
        <taxon>Actinomycetes</taxon>
        <taxon>Propionibacteriales</taxon>
        <taxon>Nocardioidaceae</taxon>
        <taxon>Nocardioides</taxon>
    </lineage>
</organism>
<keyword evidence="1" id="KW-0677">Repeat</keyword>
<dbReference type="PANTHER" id="PTHR46388:SF2">
    <property type="entry name" value="NHL REPEAT-CONTAINING PROTEIN 2"/>
    <property type="match status" value="1"/>
</dbReference>
<dbReference type="Pfam" id="PF25021">
    <property type="entry name" value="TEN_NHL"/>
    <property type="match status" value="2"/>
</dbReference>
<dbReference type="EMBL" id="JBHSKD010000028">
    <property type="protein sequence ID" value="MFC5179457.1"/>
    <property type="molecule type" value="Genomic_DNA"/>
</dbReference>
<dbReference type="InterPro" id="IPR056822">
    <property type="entry name" value="TEN_NHL"/>
</dbReference>
<accession>A0ABW0BQJ4</accession>
<feature type="domain" description="Teneurin NHL" evidence="3">
    <location>
        <begin position="46"/>
        <end position="90"/>
    </location>
</feature>
<keyword evidence="5" id="KW-1185">Reference proteome</keyword>
<name>A0ABW0BQJ4_9ACTN</name>
<feature type="chain" id="PRO_5046399431" description="Teneurin NHL domain-containing protein" evidence="2">
    <location>
        <begin position="24"/>
        <end position="364"/>
    </location>
</feature>
<proteinExistence type="predicted"/>
<evidence type="ECO:0000259" key="3">
    <source>
        <dbReference type="Pfam" id="PF25021"/>
    </source>
</evidence>
<protein>
    <recommendedName>
        <fullName evidence="3">Teneurin NHL domain-containing protein</fullName>
    </recommendedName>
</protein>
<dbReference type="Gene3D" id="2.120.10.30">
    <property type="entry name" value="TolB, C-terminal domain"/>
    <property type="match status" value="3"/>
</dbReference>
<feature type="domain" description="Teneurin NHL" evidence="3">
    <location>
        <begin position="210"/>
        <end position="261"/>
    </location>
</feature>
<evidence type="ECO:0000256" key="1">
    <source>
        <dbReference type="ARBA" id="ARBA00022737"/>
    </source>
</evidence>
<comment type="caution">
    <text evidence="4">The sequence shown here is derived from an EMBL/GenBank/DDBJ whole genome shotgun (WGS) entry which is preliminary data.</text>
</comment>
<evidence type="ECO:0000256" key="2">
    <source>
        <dbReference type="SAM" id="SignalP"/>
    </source>
</evidence>